<evidence type="ECO:0000256" key="10">
    <source>
        <dbReference type="ARBA" id="ARBA00023180"/>
    </source>
</evidence>
<evidence type="ECO:0000313" key="13">
    <source>
        <dbReference type="RefSeq" id="XP_035685710.1"/>
    </source>
</evidence>
<gene>
    <name evidence="13" type="primary">LOC118422298</name>
</gene>
<evidence type="ECO:0000256" key="3">
    <source>
        <dbReference type="ARBA" id="ARBA00022676"/>
    </source>
</evidence>
<comment type="similarity">
    <text evidence="2">Belongs to the glycosyltransferase 29 family.</text>
</comment>
<dbReference type="OMA" id="NNVEPHR"/>
<dbReference type="AlphaFoldDB" id="A0A9J7LPN3"/>
<dbReference type="InterPro" id="IPR050943">
    <property type="entry name" value="Glycosyltr_29_Sialyltrsf"/>
</dbReference>
<sequence>MRVKDGDRRRDDNTTNTPVGMKNTPVDRPKDGQKRNRTKKVNDEGRRRDDNVADASVGLKNTLVEKPKDGQKRKKHQYYKWVLEGAAALEKFRADQKFVQSIPTVAPAWVYNKTAADLVRKQMLHGGHLQNGNFVTTRHNAPLNFTVRRYESEEVIMNVSRDAFDRFPKESPFKDRRFNTCSVVGNGGILKGSGCGEEIDASEFVFRCNMAPMDDEYLKDIGKKTNLITINPGQFAYKYNSFAEQTKSENVEAFVQDLAVYGDSYLWIPAFFSKNYVNLTIAAHEVLREIRHIRNQVIIPHPDFMKQAQGYWSKHGLGHNRATTGLFLVSAATQMCAEVRLYGFWPFHSDRNNTRLTEHYFDNAVPTPRHNVPDEFKQLQSLHNSGVLRLKTNACR</sequence>
<dbReference type="Proteomes" id="UP000001554">
    <property type="component" value="Chromosome 9"/>
</dbReference>
<dbReference type="OrthoDB" id="10264956at2759"/>
<keyword evidence="6" id="KW-0735">Signal-anchor</keyword>
<dbReference type="GO" id="GO:0000139">
    <property type="term" value="C:Golgi membrane"/>
    <property type="evidence" value="ECO:0007669"/>
    <property type="project" value="UniProtKB-SubCell"/>
</dbReference>
<evidence type="ECO:0000256" key="9">
    <source>
        <dbReference type="ARBA" id="ARBA00023136"/>
    </source>
</evidence>
<evidence type="ECO:0000256" key="5">
    <source>
        <dbReference type="ARBA" id="ARBA00022692"/>
    </source>
</evidence>
<feature type="region of interest" description="Disordered" evidence="11">
    <location>
        <begin position="1"/>
        <end position="71"/>
    </location>
</feature>
<dbReference type="InterPro" id="IPR001675">
    <property type="entry name" value="Glyco_trans_29"/>
</dbReference>
<name>A0A9J7LPN3_BRAFL</name>
<dbReference type="GO" id="GO:0009311">
    <property type="term" value="P:oligosaccharide metabolic process"/>
    <property type="evidence" value="ECO:0000318"/>
    <property type="project" value="GO_Central"/>
</dbReference>
<dbReference type="PANTHER" id="PTHR11987">
    <property type="entry name" value="ALPHA-2,8-SIALYLTRANSFERASE"/>
    <property type="match status" value="1"/>
</dbReference>
<dbReference type="Pfam" id="PF00777">
    <property type="entry name" value="Glyco_transf_29"/>
    <property type="match status" value="1"/>
</dbReference>
<dbReference type="RefSeq" id="XP_035685710.1">
    <property type="nucleotide sequence ID" value="XM_035829817.1"/>
</dbReference>
<evidence type="ECO:0000256" key="1">
    <source>
        <dbReference type="ARBA" id="ARBA00004323"/>
    </source>
</evidence>
<keyword evidence="7" id="KW-1133">Transmembrane helix</keyword>
<proteinExistence type="inferred from homology"/>
<evidence type="ECO:0000256" key="6">
    <source>
        <dbReference type="ARBA" id="ARBA00022968"/>
    </source>
</evidence>
<accession>A0A9J7LPN3</accession>
<keyword evidence="12" id="KW-1185">Reference proteome</keyword>
<dbReference type="Gene3D" id="3.90.1480.20">
    <property type="entry name" value="Glycosyl transferase family 29"/>
    <property type="match status" value="1"/>
</dbReference>
<dbReference type="InterPro" id="IPR038578">
    <property type="entry name" value="GT29-like_sf"/>
</dbReference>
<protein>
    <submittedName>
        <fullName evidence="13">Alpha-N-acetylneuraminide alpha-2,8-sialyltransferase-like</fullName>
    </submittedName>
</protein>
<dbReference type="GO" id="GO:0006491">
    <property type="term" value="P:N-glycan processing"/>
    <property type="evidence" value="ECO:0000318"/>
    <property type="project" value="GO_Central"/>
</dbReference>
<dbReference type="CDD" id="cd23963">
    <property type="entry name" value="GT29_ST8SIA"/>
    <property type="match status" value="1"/>
</dbReference>
<keyword evidence="8" id="KW-0333">Golgi apparatus</keyword>
<organism evidence="12 13">
    <name type="scientific">Branchiostoma floridae</name>
    <name type="common">Florida lancelet</name>
    <name type="synonym">Amphioxus</name>
    <dbReference type="NCBI Taxonomy" id="7739"/>
    <lineage>
        <taxon>Eukaryota</taxon>
        <taxon>Metazoa</taxon>
        <taxon>Chordata</taxon>
        <taxon>Cephalochordata</taxon>
        <taxon>Leptocardii</taxon>
        <taxon>Amphioxiformes</taxon>
        <taxon>Branchiostomatidae</taxon>
        <taxon>Branchiostoma</taxon>
    </lineage>
</organism>
<comment type="subcellular location">
    <subcellularLocation>
        <location evidence="1">Golgi apparatus membrane</location>
        <topology evidence="1">Single-pass type II membrane protein</topology>
    </subcellularLocation>
</comment>
<reference evidence="13" key="2">
    <citation type="submission" date="2025-08" db="UniProtKB">
        <authorList>
            <consortium name="RefSeq"/>
        </authorList>
    </citation>
    <scope>IDENTIFICATION</scope>
    <source>
        <strain evidence="13">S238N-H82</strain>
        <tissue evidence="13">Testes</tissue>
    </source>
</reference>
<evidence type="ECO:0000256" key="2">
    <source>
        <dbReference type="ARBA" id="ARBA00006003"/>
    </source>
</evidence>
<keyword evidence="10" id="KW-0325">Glycoprotein</keyword>
<evidence type="ECO:0000313" key="12">
    <source>
        <dbReference type="Proteomes" id="UP000001554"/>
    </source>
</evidence>
<dbReference type="KEGG" id="bfo:118422298"/>
<evidence type="ECO:0000256" key="11">
    <source>
        <dbReference type="SAM" id="MobiDB-lite"/>
    </source>
</evidence>
<keyword evidence="9" id="KW-0472">Membrane</keyword>
<keyword evidence="5" id="KW-0812">Transmembrane</keyword>
<dbReference type="PANTHER" id="PTHR11987:SF53">
    <property type="entry name" value="ALPHA-2,8-SIALYLTRANSFERASE 8F-LIKE"/>
    <property type="match status" value="1"/>
</dbReference>
<dbReference type="GO" id="GO:0003828">
    <property type="term" value="F:alpha-N-acetylneuraminate alpha-2,8-sialyltransferase activity"/>
    <property type="evidence" value="ECO:0000318"/>
    <property type="project" value="GO_Central"/>
</dbReference>
<dbReference type="GeneID" id="118422298"/>
<evidence type="ECO:0000256" key="4">
    <source>
        <dbReference type="ARBA" id="ARBA00022679"/>
    </source>
</evidence>
<reference evidence="12" key="1">
    <citation type="journal article" date="2020" name="Nat. Ecol. Evol.">
        <title>Deeply conserved synteny resolves early events in vertebrate evolution.</title>
        <authorList>
            <person name="Simakov O."/>
            <person name="Marletaz F."/>
            <person name="Yue J.X."/>
            <person name="O'Connell B."/>
            <person name="Jenkins J."/>
            <person name="Brandt A."/>
            <person name="Calef R."/>
            <person name="Tung C.H."/>
            <person name="Huang T.K."/>
            <person name="Schmutz J."/>
            <person name="Satoh N."/>
            <person name="Yu J.K."/>
            <person name="Putnam N.H."/>
            <person name="Green R.E."/>
            <person name="Rokhsar D.S."/>
        </authorList>
    </citation>
    <scope>NUCLEOTIDE SEQUENCE [LARGE SCALE GENOMIC DNA]</scope>
    <source>
        <strain evidence="12">S238N-H82</strain>
    </source>
</reference>
<keyword evidence="4" id="KW-0808">Transferase</keyword>
<feature type="compositionally biased region" description="Basic and acidic residues" evidence="11">
    <location>
        <begin position="25"/>
        <end position="51"/>
    </location>
</feature>
<evidence type="ECO:0000256" key="7">
    <source>
        <dbReference type="ARBA" id="ARBA00022989"/>
    </source>
</evidence>
<feature type="compositionally biased region" description="Basic and acidic residues" evidence="11">
    <location>
        <begin position="1"/>
        <end position="13"/>
    </location>
</feature>
<evidence type="ECO:0000256" key="8">
    <source>
        <dbReference type="ARBA" id="ARBA00023034"/>
    </source>
</evidence>
<keyword evidence="3" id="KW-0328">Glycosyltransferase</keyword>